<dbReference type="InterPro" id="IPR002197">
    <property type="entry name" value="HTH_Fis"/>
</dbReference>
<feature type="domain" description="Sigma-54 factor interaction" evidence="9">
    <location>
        <begin position="142"/>
        <end position="371"/>
    </location>
</feature>
<dbReference type="GO" id="GO:0043565">
    <property type="term" value="F:sequence-specific DNA binding"/>
    <property type="evidence" value="ECO:0007669"/>
    <property type="project" value="InterPro"/>
</dbReference>
<dbReference type="InterPro" id="IPR025944">
    <property type="entry name" value="Sigma_54_int_dom_CS"/>
</dbReference>
<comment type="function">
    <text evidence="7">May play the central regulatory role in sporulation. It may be an element of the effector pathway responsible for the activation of sporulation genes in response to nutritional stress. Spo0A may act in concert with spo0H (a sigma factor) to control the expression of some genes that are critical to the sporulation process.</text>
</comment>
<evidence type="ECO:0000313" key="12">
    <source>
        <dbReference type="Proteomes" id="UP000199208"/>
    </source>
</evidence>
<dbReference type="Proteomes" id="UP000199208">
    <property type="component" value="Unassembled WGS sequence"/>
</dbReference>
<evidence type="ECO:0000256" key="2">
    <source>
        <dbReference type="ARBA" id="ARBA00022741"/>
    </source>
</evidence>
<dbReference type="Pfam" id="PF02954">
    <property type="entry name" value="HTH_8"/>
    <property type="match status" value="1"/>
</dbReference>
<dbReference type="PROSITE" id="PS00675">
    <property type="entry name" value="SIGMA54_INTERACT_1"/>
    <property type="match status" value="1"/>
</dbReference>
<evidence type="ECO:0000256" key="3">
    <source>
        <dbReference type="ARBA" id="ARBA00022840"/>
    </source>
</evidence>
<dbReference type="Pfam" id="PF00158">
    <property type="entry name" value="Sigma54_activat"/>
    <property type="match status" value="1"/>
</dbReference>
<dbReference type="Gene3D" id="3.40.50.300">
    <property type="entry name" value="P-loop containing nucleotide triphosphate hydrolases"/>
    <property type="match status" value="1"/>
</dbReference>
<dbReference type="OrthoDB" id="9803970at2"/>
<dbReference type="InterPro" id="IPR025662">
    <property type="entry name" value="Sigma_54_int_dom_ATP-bd_1"/>
</dbReference>
<dbReference type="PRINTS" id="PR01590">
    <property type="entry name" value="HTHFIS"/>
</dbReference>
<dbReference type="EMBL" id="FMWL01000022">
    <property type="protein sequence ID" value="SCZ81758.1"/>
    <property type="molecule type" value="Genomic_DNA"/>
</dbReference>
<protein>
    <recommendedName>
        <fullName evidence="1">Stage 0 sporulation protein A homolog</fullName>
    </recommendedName>
</protein>
<evidence type="ECO:0000259" key="9">
    <source>
        <dbReference type="PROSITE" id="PS50045"/>
    </source>
</evidence>
<dbReference type="PROSITE" id="PS00676">
    <property type="entry name" value="SIGMA54_INTERACT_2"/>
    <property type="match status" value="1"/>
</dbReference>
<accession>A0A1G5S6C0</accession>
<sequence length="454" mass="50824">MKHSVLIIDDEKTIRDALFFALEDRYNVFSAGTPDEAELVLSENTVDVILLDMKLGLHDGLSVLRHLKTVHTEIEVIVITAYGSIKSSVQAIREGALNYLTKPVDIEELVVFIEKAIQHKTMSGSLLHLQKILDETYSISGIVGHSEIMAATMNKVRKIKDIDSTVLITGESGTGKDLIAKAIHFDGHRKNGKLVIVNCAAIPANLIESELFGYEKGAFTGAEKKHIGKIQLADGGTLFLDEIGELELSLQSKLLRVVEEMKVTPLGGNNCIDVNFRLIAATNKDLEEEVKAGRFREDLFYRLNVITLSLPPLRARKGDVPLLIKYFADKYNQKLGKSVDRIDRKVINALEKYPFPGNIRELENLLERLVALSEDGKIQIEDLPEKYLISPPVVDASECIVFPIGAKMRDIERAAIQKTLEYFNGNRKKTADCLGISERNLHYKLRAYENDIER</sequence>
<dbReference type="Pfam" id="PF00072">
    <property type="entry name" value="Response_reg"/>
    <property type="match status" value="1"/>
</dbReference>
<dbReference type="PROSITE" id="PS50045">
    <property type="entry name" value="SIGMA54_INTERACT_4"/>
    <property type="match status" value="1"/>
</dbReference>
<dbReference type="GO" id="GO:0005524">
    <property type="term" value="F:ATP binding"/>
    <property type="evidence" value="ECO:0007669"/>
    <property type="project" value="UniProtKB-KW"/>
</dbReference>
<feature type="domain" description="Response regulatory" evidence="10">
    <location>
        <begin position="4"/>
        <end position="117"/>
    </location>
</feature>
<dbReference type="SUPFAM" id="SSF52172">
    <property type="entry name" value="CheY-like"/>
    <property type="match status" value="1"/>
</dbReference>
<dbReference type="InterPro" id="IPR011006">
    <property type="entry name" value="CheY-like_superfamily"/>
</dbReference>
<dbReference type="SUPFAM" id="SSF46689">
    <property type="entry name" value="Homeodomain-like"/>
    <property type="match status" value="1"/>
</dbReference>
<evidence type="ECO:0000256" key="4">
    <source>
        <dbReference type="ARBA" id="ARBA00023015"/>
    </source>
</evidence>
<dbReference type="Gene3D" id="3.40.50.2300">
    <property type="match status" value="1"/>
</dbReference>
<dbReference type="Gene3D" id="1.10.10.60">
    <property type="entry name" value="Homeodomain-like"/>
    <property type="match status" value="1"/>
</dbReference>
<feature type="modified residue" description="4-aspartylphosphate" evidence="8">
    <location>
        <position position="52"/>
    </location>
</feature>
<dbReference type="SUPFAM" id="SSF52540">
    <property type="entry name" value="P-loop containing nucleoside triphosphate hydrolases"/>
    <property type="match status" value="1"/>
</dbReference>
<dbReference type="PANTHER" id="PTHR32071">
    <property type="entry name" value="TRANSCRIPTIONAL REGULATORY PROTEIN"/>
    <property type="match status" value="1"/>
</dbReference>
<evidence type="ECO:0000259" key="10">
    <source>
        <dbReference type="PROSITE" id="PS50110"/>
    </source>
</evidence>
<dbReference type="FunFam" id="3.40.50.300:FF:000006">
    <property type="entry name" value="DNA-binding transcriptional regulator NtrC"/>
    <property type="match status" value="1"/>
</dbReference>
<dbReference type="PANTHER" id="PTHR32071:SF57">
    <property type="entry name" value="C4-DICARBOXYLATE TRANSPORT TRANSCRIPTIONAL REGULATORY PROTEIN DCTD"/>
    <property type="match status" value="1"/>
</dbReference>
<evidence type="ECO:0000256" key="8">
    <source>
        <dbReference type="PROSITE-ProRule" id="PRU00169"/>
    </source>
</evidence>
<keyword evidence="6" id="KW-0804">Transcription</keyword>
<dbReference type="GO" id="GO:0006355">
    <property type="term" value="P:regulation of DNA-templated transcription"/>
    <property type="evidence" value="ECO:0007669"/>
    <property type="project" value="InterPro"/>
</dbReference>
<dbReference type="Pfam" id="PF25601">
    <property type="entry name" value="AAA_lid_14"/>
    <property type="match status" value="1"/>
</dbReference>
<dbReference type="CDD" id="cd00009">
    <property type="entry name" value="AAA"/>
    <property type="match status" value="1"/>
</dbReference>
<dbReference type="InterPro" id="IPR027417">
    <property type="entry name" value="P-loop_NTPase"/>
</dbReference>
<evidence type="ECO:0000256" key="7">
    <source>
        <dbReference type="ARBA" id="ARBA00024867"/>
    </source>
</evidence>
<keyword evidence="4" id="KW-0805">Transcription regulation</keyword>
<keyword evidence="5 11" id="KW-0238">DNA-binding</keyword>
<proteinExistence type="predicted"/>
<dbReference type="InterPro" id="IPR009057">
    <property type="entry name" value="Homeodomain-like_sf"/>
</dbReference>
<dbReference type="InterPro" id="IPR003593">
    <property type="entry name" value="AAA+_ATPase"/>
</dbReference>
<evidence type="ECO:0000256" key="6">
    <source>
        <dbReference type="ARBA" id="ARBA00023163"/>
    </source>
</evidence>
<organism evidence="11 12">
    <name type="scientific">Acidaminobacter hydrogenoformans DSM 2784</name>
    <dbReference type="NCBI Taxonomy" id="1120920"/>
    <lineage>
        <taxon>Bacteria</taxon>
        <taxon>Bacillati</taxon>
        <taxon>Bacillota</taxon>
        <taxon>Clostridia</taxon>
        <taxon>Peptostreptococcales</taxon>
        <taxon>Acidaminobacteraceae</taxon>
        <taxon>Acidaminobacter</taxon>
    </lineage>
</organism>
<dbReference type="PROSITE" id="PS50110">
    <property type="entry name" value="RESPONSE_REGULATORY"/>
    <property type="match status" value="1"/>
</dbReference>
<dbReference type="SMART" id="SM00382">
    <property type="entry name" value="AAA"/>
    <property type="match status" value="1"/>
</dbReference>
<dbReference type="InterPro" id="IPR058031">
    <property type="entry name" value="AAA_lid_NorR"/>
</dbReference>
<dbReference type="STRING" id="1120920.SAMN03080599_02999"/>
<gene>
    <name evidence="11" type="ORF">SAMN03080599_02999</name>
</gene>
<evidence type="ECO:0000313" key="11">
    <source>
        <dbReference type="EMBL" id="SCZ81758.1"/>
    </source>
</evidence>
<dbReference type="GO" id="GO:0000160">
    <property type="term" value="P:phosphorelay signal transduction system"/>
    <property type="evidence" value="ECO:0007669"/>
    <property type="project" value="InterPro"/>
</dbReference>
<dbReference type="InterPro" id="IPR001789">
    <property type="entry name" value="Sig_transdc_resp-reg_receiver"/>
</dbReference>
<dbReference type="InterPro" id="IPR002078">
    <property type="entry name" value="Sigma_54_int"/>
</dbReference>
<dbReference type="AlphaFoldDB" id="A0A1G5S6C0"/>
<evidence type="ECO:0000256" key="1">
    <source>
        <dbReference type="ARBA" id="ARBA00018672"/>
    </source>
</evidence>
<name>A0A1G5S6C0_9FIRM</name>
<keyword evidence="3" id="KW-0067">ATP-binding</keyword>
<keyword evidence="12" id="KW-1185">Reference proteome</keyword>
<keyword evidence="2" id="KW-0547">Nucleotide-binding</keyword>
<dbReference type="SMART" id="SM00448">
    <property type="entry name" value="REC"/>
    <property type="match status" value="1"/>
</dbReference>
<dbReference type="Gene3D" id="1.10.8.60">
    <property type="match status" value="1"/>
</dbReference>
<reference evidence="11 12" key="1">
    <citation type="submission" date="2016-10" db="EMBL/GenBank/DDBJ databases">
        <authorList>
            <person name="de Groot N.N."/>
        </authorList>
    </citation>
    <scope>NUCLEOTIDE SEQUENCE [LARGE SCALE GENOMIC DNA]</scope>
    <source>
        <strain evidence="11 12">DSM 2784</strain>
    </source>
</reference>
<dbReference type="PROSITE" id="PS00688">
    <property type="entry name" value="SIGMA54_INTERACT_3"/>
    <property type="match status" value="1"/>
</dbReference>
<dbReference type="InterPro" id="IPR025943">
    <property type="entry name" value="Sigma_54_int_dom_ATP-bd_2"/>
</dbReference>
<evidence type="ECO:0000256" key="5">
    <source>
        <dbReference type="ARBA" id="ARBA00023125"/>
    </source>
</evidence>
<dbReference type="RefSeq" id="WP_092592891.1">
    <property type="nucleotide sequence ID" value="NZ_FMWL01000022.1"/>
</dbReference>
<keyword evidence="8" id="KW-0597">Phosphoprotein</keyword>